<organism evidence="10 11">
    <name type="scientific">Thalassotalea euphylliae</name>
    <dbReference type="NCBI Taxonomy" id="1655234"/>
    <lineage>
        <taxon>Bacteria</taxon>
        <taxon>Pseudomonadati</taxon>
        <taxon>Pseudomonadota</taxon>
        <taxon>Gammaproteobacteria</taxon>
        <taxon>Alteromonadales</taxon>
        <taxon>Colwelliaceae</taxon>
        <taxon>Thalassotalea</taxon>
    </lineage>
</organism>
<dbReference type="Pfam" id="PF13424">
    <property type="entry name" value="TPR_12"/>
    <property type="match status" value="1"/>
</dbReference>
<dbReference type="Gene3D" id="3.30.565.10">
    <property type="entry name" value="Histidine kinase-like ATPase, C-terminal domain"/>
    <property type="match status" value="1"/>
</dbReference>
<evidence type="ECO:0000256" key="5">
    <source>
        <dbReference type="ARBA" id="ARBA00022777"/>
    </source>
</evidence>
<evidence type="ECO:0000256" key="7">
    <source>
        <dbReference type="PROSITE-ProRule" id="PRU00339"/>
    </source>
</evidence>
<dbReference type="InterPro" id="IPR011990">
    <property type="entry name" value="TPR-like_helical_dom_sf"/>
</dbReference>
<comment type="catalytic activity">
    <reaction evidence="1">
        <text>ATP + protein L-histidine = ADP + protein N-phospho-L-histidine.</text>
        <dbReference type="EC" id="2.7.13.3"/>
    </reaction>
</comment>
<dbReference type="InterPro" id="IPR003594">
    <property type="entry name" value="HATPase_dom"/>
</dbReference>
<dbReference type="SUPFAM" id="SSF47384">
    <property type="entry name" value="Homodimeric domain of signal transducing histidine kinase"/>
    <property type="match status" value="1"/>
</dbReference>
<comment type="caution">
    <text evidence="10">The sequence shown here is derived from an EMBL/GenBank/DDBJ whole genome shotgun (WGS) entry which is preliminary data.</text>
</comment>
<evidence type="ECO:0000256" key="8">
    <source>
        <dbReference type="SAM" id="Phobius"/>
    </source>
</evidence>
<dbReference type="CDD" id="cd00082">
    <property type="entry name" value="HisKA"/>
    <property type="match status" value="1"/>
</dbReference>
<dbReference type="PANTHER" id="PTHR45453">
    <property type="entry name" value="PHOSPHATE REGULON SENSOR PROTEIN PHOR"/>
    <property type="match status" value="1"/>
</dbReference>
<dbReference type="InterPro" id="IPR005467">
    <property type="entry name" value="His_kinase_dom"/>
</dbReference>
<keyword evidence="8" id="KW-1133">Transmembrane helix</keyword>
<feature type="repeat" description="TPR" evidence="7">
    <location>
        <begin position="348"/>
        <end position="381"/>
    </location>
</feature>
<dbReference type="GO" id="GO:0004721">
    <property type="term" value="F:phosphoprotein phosphatase activity"/>
    <property type="evidence" value="ECO:0007669"/>
    <property type="project" value="TreeGrafter"/>
</dbReference>
<name>A0A3E0UEY0_9GAMM</name>
<protein>
    <recommendedName>
        <fullName evidence="2">histidine kinase</fullName>
        <ecNumber evidence="2">2.7.13.3</ecNumber>
    </recommendedName>
</protein>
<evidence type="ECO:0000256" key="3">
    <source>
        <dbReference type="ARBA" id="ARBA00022553"/>
    </source>
</evidence>
<evidence type="ECO:0000256" key="1">
    <source>
        <dbReference type="ARBA" id="ARBA00000085"/>
    </source>
</evidence>
<dbReference type="AlphaFoldDB" id="A0A3E0UEY0"/>
<dbReference type="FunFam" id="3.30.565.10:FF:000006">
    <property type="entry name" value="Sensor histidine kinase WalK"/>
    <property type="match status" value="1"/>
</dbReference>
<dbReference type="Gene3D" id="1.10.287.130">
    <property type="match status" value="1"/>
</dbReference>
<accession>A0A3E0UEY0</accession>
<dbReference type="InterPro" id="IPR019734">
    <property type="entry name" value="TPR_rpt"/>
</dbReference>
<feature type="transmembrane region" description="Helical" evidence="8">
    <location>
        <begin position="61"/>
        <end position="83"/>
    </location>
</feature>
<gene>
    <name evidence="10" type="ORF">DXX92_02840</name>
</gene>
<dbReference type="SMART" id="SM00388">
    <property type="entry name" value="HisKA"/>
    <property type="match status" value="1"/>
</dbReference>
<evidence type="ECO:0000256" key="6">
    <source>
        <dbReference type="ARBA" id="ARBA00023012"/>
    </source>
</evidence>
<evidence type="ECO:0000259" key="9">
    <source>
        <dbReference type="PROSITE" id="PS50109"/>
    </source>
</evidence>
<sequence length="819" mass="92469">MLLIALSYRIGFVMYLLRVEASEGTKLIFTSHHALSTKGINLYFIQLTQRILSIHGRSSRLFFLVFWLVSSFLCSTMIFTSVLSTKVLASESAAMSANINANTNTNTETTIVDLPSSAIKAQLAKIEGADLSAEQAVMALIAELSGEDRVYAQLKLVGIYRRSAQVEKASALLLELNKAAAHFSNELQLEVVISGAQLERKKNNYVTAATMLETKGIPLAGQNTGLLARIYQHTGRFFRLDKQHAEAEKYYLLALENYQALGDELEIARMYGSLGVLYESQDDLVLAAEYQIKAMKLFERIGNAQDQASSYFNLGELFYRSEDYDKSLSFYQQALELDKKLSDAEYIGYDYHRIGSIYMAQQKLDEALDVTQKAIDIFAEGAFHQVLSRSYVQRAQILDKLNNQEARLASLLLAEKTGQVSKADFQMRSVWHNLGVYYFDHQALTEAEHYVSKSLAISKKLELFKDQLDDNRLLSEIHHQLGQDSLALTHLKAAYELKQKIDSELRIKELEKHKRDINLLKQQVKVAKLEEASKQSELEVVAQKKVTEKVTLLTLGLVVLFLLIFYVLHQRRKLAMISASLYEDALQQKNQLLADVSHELRTPLTALKLQVDALRYNLVDDVELSYQKLSNKITDLSHLIRDIYELAVSDVYGLSINTRQLDISPVLKQWSSEFEQYVIGHELQWHDDIVSAPAWVAIDQDRIKQVLANLINNSVNYTDSYTDKPGRVELKVWQAHGLVHLRVQDTSPSVPESEFVKIFERLYRLEKSRNRATGGSGLGLAICQNVIHAHQGTIEAKQSALGGVAILITLPLIDHFATP</sequence>
<keyword evidence="3" id="KW-0597">Phosphoprotein</keyword>
<reference evidence="10 11" key="1">
    <citation type="submission" date="2018-08" db="EMBL/GenBank/DDBJ databases">
        <title>Thalassotalea euphylliae genome.</title>
        <authorList>
            <person name="Summers S."/>
            <person name="Rice S.A."/>
            <person name="Freckelton M.L."/>
            <person name="Nedved B.T."/>
            <person name="Hadfield M.G."/>
        </authorList>
    </citation>
    <scope>NUCLEOTIDE SEQUENCE [LARGE SCALE GENOMIC DNA]</scope>
    <source>
        <strain evidence="10 11">H2</strain>
    </source>
</reference>
<dbReference type="Pfam" id="PF00512">
    <property type="entry name" value="HisKA"/>
    <property type="match status" value="1"/>
</dbReference>
<dbReference type="PROSITE" id="PS50005">
    <property type="entry name" value="TPR"/>
    <property type="match status" value="2"/>
</dbReference>
<dbReference type="PROSITE" id="PS50109">
    <property type="entry name" value="HIS_KIN"/>
    <property type="match status" value="1"/>
</dbReference>
<dbReference type="Proteomes" id="UP000256999">
    <property type="component" value="Unassembled WGS sequence"/>
</dbReference>
<dbReference type="SUPFAM" id="SSF48452">
    <property type="entry name" value="TPR-like"/>
    <property type="match status" value="2"/>
</dbReference>
<keyword evidence="8" id="KW-0812">Transmembrane</keyword>
<keyword evidence="6" id="KW-0902">Two-component regulatory system</keyword>
<dbReference type="InterPro" id="IPR004358">
    <property type="entry name" value="Sig_transdc_His_kin-like_C"/>
</dbReference>
<proteinExistence type="predicted"/>
<feature type="repeat" description="TPR" evidence="7">
    <location>
        <begin position="308"/>
        <end position="341"/>
    </location>
</feature>
<keyword evidence="5" id="KW-0418">Kinase</keyword>
<dbReference type="Gene3D" id="1.25.40.10">
    <property type="entry name" value="Tetratricopeptide repeat domain"/>
    <property type="match status" value="3"/>
</dbReference>
<evidence type="ECO:0000256" key="2">
    <source>
        <dbReference type="ARBA" id="ARBA00012438"/>
    </source>
</evidence>
<dbReference type="SMART" id="SM00028">
    <property type="entry name" value="TPR"/>
    <property type="match status" value="5"/>
</dbReference>
<dbReference type="InterPro" id="IPR036890">
    <property type="entry name" value="HATPase_C_sf"/>
</dbReference>
<evidence type="ECO:0000313" key="11">
    <source>
        <dbReference type="Proteomes" id="UP000256999"/>
    </source>
</evidence>
<keyword evidence="7" id="KW-0802">TPR repeat</keyword>
<keyword evidence="8" id="KW-0472">Membrane</keyword>
<dbReference type="PANTHER" id="PTHR45453:SF1">
    <property type="entry name" value="PHOSPHATE REGULON SENSOR PROTEIN PHOR"/>
    <property type="match status" value="1"/>
</dbReference>
<evidence type="ECO:0000313" key="10">
    <source>
        <dbReference type="EMBL" id="REL34372.1"/>
    </source>
</evidence>
<feature type="transmembrane region" description="Helical" evidence="8">
    <location>
        <begin position="550"/>
        <end position="568"/>
    </location>
</feature>
<keyword evidence="4" id="KW-0808">Transferase</keyword>
<dbReference type="GO" id="GO:0016036">
    <property type="term" value="P:cellular response to phosphate starvation"/>
    <property type="evidence" value="ECO:0007669"/>
    <property type="project" value="TreeGrafter"/>
</dbReference>
<dbReference type="InterPro" id="IPR003661">
    <property type="entry name" value="HisK_dim/P_dom"/>
</dbReference>
<dbReference type="OrthoDB" id="6284090at2"/>
<dbReference type="GO" id="GO:0005886">
    <property type="term" value="C:plasma membrane"/>
    <property type="evidence" value="ECO:0007669"/>
    <property type="project" value="TreeGrafter"/>
</dbReference>
<evidence type="ECO:0000256" key="4">
    <source>
        <dbReference type="ARBA" id="ARBA00022679"/>
    </source>
</evidence>
<dbReference type="PROSITE" id="PS50293">
    <property type="entry name" value="TPR_REGION"/>
    <property type="match status" value="1"/>
</dbReference>
<dbReference type="InterPro" id="IPR050351">
    <property type="entry name" value="BphY/WalK/GraS-like"/>
</dbReference>
<dbReference type="InterPro" id="IPR036097">
    <property type="entry name" value="HisK_dim/P_sf"/>
</dbReference>
<dbReference type="Pfam" id="PF13181">
    <property type="entry name" value="TPR_8"/>
    <property type="match status" value="1"/>
</dbReference>
<dbReference type="EC" id="2.7.13.3" evidence="2"/>
<dbReference type="EMBL" id="QUOV01000001">
    <property type="protein sequence ID" value="REL34372.1"/>
    <property type="molecule type" value="Genomic_DNA"/>
</dbReference>
<dbReference type="SUPFAM" id="SSF55874">
    <property type="entry name" value="ATPase domain of HSP90 chaperone/DNA topoisomerase II/histidine kinase"/>
    <property type="match status" value="1"/>
</dbReference>
<dbReference type="GO" id="GO:0000155">
    <property type="term" value="F:phosphorelay sensor kinase activity"/>
    <property type="evidence" value="ECO:0007669"/>
    <property type="project" value="InterPro"/>
</dbReference>
<feature type="domain" description="Histidine kinase" evidence="9">
    <location>
        <begin position="595"/>
        <end position="814"/>
    </location>
</feature>
<dbReference type="SMART" id="SM00387">
    <property type="entry name" value="HATPase_c"/>
    <property type="match status" value="1"/>
</dbReference>
<dbReference type="PRINTS" id="PR00344">
    <property type="entry name" value="BCTRLSENSOR"/>
</dbReference>
<dbReference type="Pfam" id="PF02518">
    <property type="entry name" value="HATPase_c"/>
    <property type="match status" value="1"/>
</dbReference>